<proteinExistence type="predicted"/>
<dbReference type="HOGENOM" id="CLU_1496432_0_0_1"/>
<gene>
    <name evidence="1" type="ORF">JAAARDRAFT_200549</name>
</gene>
<accession>A0A067PH53</accession>
<dbReference type="AlphaFoldDB" id="A0A067PH53"/>
<evidence type="ECO:0000313" key="2">
    <source>
        <dbReference type="Proteomes" id="UP000027265"/>
    </source>
</evidence>
<dbReference type="EMBL" id="KL197774">
    <property type="protein sequence ID" value="KDQ49796.1"/>
    <property type="molecule type" value="Genomic_DNA"/>
</dbReference>
<name>A0A067PH53_9AGAM</name>
<dbReference type="InParanoid" id="A0A067PH53"/>
<dbReference type="OrthoDB" id="2691851at2759"/>
<sequence length="180" mass="20596">MAQRVSAHTNHKYLTHEQLRDLLKEHDETILALKRNRLTTSRRFLMAVATGDMPRLQQLIRQAMKEGAGLSQIISKIEDSILGIYQARGYEGVDFDVAITLRHHSTFTQIMPSPGVPTPFEILFNIREIFLPRVKTLGDVVRSGMSLFWDEVSQEEQACYLPYLDKAGGFCREHIHQIST</sequence>
<evidence type="ECO:0000313" key="1">
    <source>
        <dbReference type="EMBL" id="KDQ49796.1"/>
    </source>
</evidence>
<protein>
    <submittedName>
        <fullName evidence="1">Uncharacterized protein</fullName>
    </submittedName>
</protein>
<keyword evidence="2" id="KW-1185">Reference proteome</keyword>
<reference evidence="2" key="1">
    <citation type="journal article" date="2014" name="Proc. Natl. Acad. Sci. U.S.A.">
        <title>Extensive sampling of basidiomycete genomes demonstrates inadequacy of the white-rot/brown-rot paradigm for wood decay fungi.</title>
        <authorList>
            <person name="Riley R."/>
            <person name="Salamov A.A."/>
            <person name="Brown D.W."/>
            <person name="Nagy L.G."/>
            <person name="Floudas D."/>
            <person name="Held B.W."/>
            <person name="Levasseur A."/>
            <person name="Lombard V."/>
            <person name="Morin E."/>
            <person name="Otillar R."/>
            <person name="Lindquist E.A."/>
            <person name="Sun H."/>
            <person name="LaButti K.M."/>
            <person name="Schmutz J."/>
            <person name="Jabbour D."/>
            <person name="Luo H."/>
            <person name="Baker S.E."/>
            <person name="Pisabarro A.G."/>
            <person name="Walton J.D."/>
            <person name="Blanchette R.A."/>
            <person name="Henrissat B."/>
            <person name="Martin F."/>
            <person name="Cullen D."/>
            <person name="Hibbett D.S."/>
            <person name="Grigoriev I.V."/>
        </authorList>
    </citation>
    <scope>NUCLEOTIDE SEQUENCE [LARGE SCALE GENOMIC DNA]</scope>
    <source>
        <strain evidence="2">MUCL 33604</strain>
    </source>
</reference>
<dbReference type="Proteomes" id="UP000027265">
    <property type="component" value="Unassembled WGS sequence"/>
</dbReference>
<organism evidence="1 2">
    <name type="scientific">Jaapia argillacea MUCL 33604</name>
    <dbReference type="NCBI Taxonomy" id="933084"/>
    <lineage>
        <taxon>Eukaryota</taxon>
        <taxon>Fungi</taxon>
        <taxon>Dikarya</taxon>
        <taxon>Basidiomycota</taxon>
        <taxon>Agaricomycotina</taxon>
        <taxon>Agaricomycetes</taxon>
        <taxon>Agaricomycetidae</taxon>
        <taxon>Jaapiales</taxon>
        <taxon>Jaapiaceae</taxon>
        <taxon>Jaapia</taxon>
    </lineage>
</organism>